<proteinExistence type="predicted"/>
<evidence type="ECO:0000313" key="3">
    <source>
        <dbReference type="Proteomes" id="UP000229757"/>
    </source>
</evidence>
<gene>
    <name evidence="2" type="ORF">REIFOR_00144</name>
</gene>
<dbReference type="RefSeq" id="WP_100255737.1">
    <property type="nucleotide sequence ID" value="NZ_CP011797.1"/>
</dbReference>
<keyword evidence="1" id="KW-0812">Transmembrane</keyword>
<dbReference type="Proteomes" id="UP000229757">
    <property type="component" value="Chromosome"/>
</dbReference>
<dbReference type="EMBL" id="CP011797">
    <property type="protein sequence ID" value="ATX75321.1"/>
    <property type="molecule type" value="Genomic_DNA"/>
</dbReference>
<name>A0A2K8KN26_9GAMM</name>
<dbReference type="InterPro" id="IPR011852">
    <property type="entry name" value="TRAP_TAXI"/>
</dbReference>
<dbReference type="PANTHER" id="PTHR42941">
    <property type="entry name" value="SLL1037 PROTEIN"/>
    <property type="match status" value="1"/>
</dbReference>
<dbReference type="KEGG" id="rfo:REIFOR_00144"/>
<keyword evidence="1" id="KW-0472">Membrane</keyword>
<dbReference type="NCBIfam" id="TIGR02122">
    <property type="entry name" value="TRAP_TAXI"/>
    <property type="match status" value="1"/>
</dbReference>
<protein>
    <recommendedName>
        <fullName evidence="4">TRAP transporter solute receptor, TAXI family</fullName>
    </recommendedName>
</protein>
<dbReference type="OrthoDB" id="6111975at2"/>
<feature type="transmembrane region" description="Helical" evidence="1">
    <location>
        <begin position="9"/>
        <end position="27"/>
    </location>
</feature>
<dbReference type="Gene3D" id="3.40.190.10">
    <property type="entry name" value="Periplasmic binding protein-like II"/>
    <property type="match status" value="2"/>
</dbReference>
<dbReference type="SUPFAM" id="SSF53850">
    <property type="entry name" value="Periplasmic binding protein-like II"/>
    <property type="match status" value="1"/>
</dbReference>
<reference evidence="2 3" key="1">
    <citation type="journal article" date="2017" name="Environ. Microbiol.">
        <title>Genomic and physiological analyses of 'Reinekea forsetii' reveal a versatile opportunistic lifestyle during spring algae blooms.</title>
        <authorList>
            <person name="Avci B."/>
            <person name="Hahnke R.L."/>
            <person name="Chafee M."/>
            <person name="Fischer T."/>
            <person name="Gruber-Vodicka H."/>
            <person name="Tegetmeyer H.E."/>
            <person name="Harder J."/>
            <person name="Fuchs B.M."/>
            <person name="Amann R.I."/>
            <person name="Teeling H."/>
        </authorList>
    </citation>
    <scope>NUCLEOTIDE SEQUENCE [LARGE SCALE GENOMIC DNA]</scope>
    <source>
        <strain evidence="2 3">Hel1_31_D35</strain>
    </source>
</reference>
<dbReference type="AlphaFoldDB" id="A0A2K8KN26"/>
<evidence type="ECO:0000256" key="1">
    <source>
        <dbReference type="SAM" id="Phobius"/>
    </source>
</evidence>
<keyword evidence="3" id="KW-1185">Reference proteome</keyword>
<dbReference type="PANTHER" id="PTHR42941:SF1">
    <property type="entry name" value="SLL1037 PROTEIN"/>
    <property type="match status" value="1"/>
</dbReference>
<dbReference type="Pfam" id="PF16868">
    <property type="entry name" value="NMT1_3"/>
    <property type="match status" value="1"/>
</dbReference>
<accession>A0A2K8KN26</accession>
<evidence type="ECO:0008006" key="4">
    <source>
        <dbReference type="Google" id="ProtNLM"/>
    </source>
</evidence>
<keyword evidence="1" id="KW-1133">Transmembrane helix</keyword>
<organism evidence="2 3">
    <name type="scientific">Reinekea forsetii</name>
    <dbReference type="NCBI Taxonomy" id="1336806"/>
    <lineage>
        <taxon>Bacteria</taxon>
        <taxon>Pseudomonadati</taxon>
        <taxon>Pseudomonadota</taxon>
        <taxon>Gammaproteobacteria</taxon>
        <taxon>Oceanospirillales</taxon>
        <taxon>Saccharospirillaceae</taxon>
        <taxon>Reinekea</taxon>
    </lineage>
</organism>
<sequence length="443" mass="49615">MNWYRFKEAFNWIVIGLIATAILLWAWQQEQDKETIVIATASKGGYYYEFGKHLESELKRIAGDRYVIEILSTSGSVNNSELLRKGAVDVGILAIGSVSLQNLSIVAPLWKDYSHIVVRKDSNANSVQEFEGKPFILGVQGSGYRTQAKQLMEFFSVDDETMVGNDLYFKELLNNPAIEGAIVTTGLLNPDLRDVLFSGQYKLMPVTPAEGFAFNHIFHSKDFIPAGVYPSINGPLPAQAVPTISTMAVLAASRNISDDKVAIILEALNTSDLRAKAPVLLDVNPTNDPILRLLNLHPISAKYYDPNFGLNIFSDAVTGLESLKELILLMLLLSLALLYKLRDKRIKKALSQQNRIAKELFATFEELLKIERTLKEISDVRLLKQYEFQVLNHKKRTVEIAKAGGLEINDVYMSVINECNELSAQIGHRLRSHQQKTQNQTDS</sequence>
<evidence type="ECO:0000313" key="2">
    <source>
        <dbReference type="EMBL" id="ATX75321.1"/>
    </source>
</evidence>